<dbReference type="Pfam" id="PF07258">
    <property type="entry name" value="COMM_domain"/>
    <property type="match status" value="1"/>
</dbReference>
<evidence type="ECO:0000256" key="1">
    <source>
        <dbReference type="ARBA" id="ARBA00039908"/>
    </source>
</evidence>
<evidence type="ECO:0000259" key="3">
    <source>
        <dbReference type="PROSITE" id="PS51269"/>
    </source>
</evidence>
<proteinExistence type="inferred from homology"/>
<feature type="domain" description="COMM" evidence="3">
    <location>
        <begin position="116"/>
        <end position="178"/>
    </location>
</feature>
<dbReference type="PANTHER" id="PTHR16231">
    <property type="entry name" value="COMM DOMAIN-CONTAINING PROTEIN 4-8 FAMILY MEMBER"/>
    <property type="match status" value="1"/>
</dbReference>
<dbReference type="PROSITE" id="PS51269">
    <property type="entry name" value="COMM"/>
    <property type="match status" value="1"/>
</dbReference>
<organism evidence="4 5">
    <name type="scientific">Tritrichomonas musculus</name>
    <dbReference type="NCBI Taxonomy" id="1915356"/>
    <lineage>
        <taxon>Eukaryota</taxon>
        <taxon>Metamonada</taxon>
        <taxon>Parabasalia</taxon>
        <taxon>Tritrichomonadida</taxon>
        <taxon>Tritrichomonadidae</taxon>
        <taxon>Tritrichomonas</taxon>
    </lineage>
</organism>
<protein>
    <recommendedName>
        <fullName evidence="1">COMM domain-containing protein 6</fullName>
    </recommendedName>
</protein>
<dbReference type="InterPro" id="IPR017920">
    <property type="entry name" value="COMM"/>
</dbReference>
<dbReference type="PANTHER" id="PTHR16231:SF5">
    <property type="entry name" value="COMM DOMAIN-CONTAINING PROTEIN 6"/>
    <property type="match status" value="1"/>
</dbReference>
<evidence type="ECO:0000256" key="2">
    <source>
        <dbReference type="ARBA" id="ARBA00093468"/>
    </source>
</evidence>
<reference evidence="4 5" key="1">
    <citation type="submission" date="2024-04" db="EMBL/GenBank/DDBJ databases">
        <title>Tritrichomonas musculus Genome.</title>
        <authorList>
            <person name="Alves-Ferreira E."/>
            <person name="Grigg M."/>
            <person name="Lorenzi H."/>
            <person name="Galac M."/>
        </authorList>
    </citation>
    <scope>NUCLEOTIDE SEQUENCE [LARGE SCALE GENOMIC DNA]</scope>
    <source>
        <strain evidence="4 5">EAF2021</strain>
    </source>
</reference>
<sequence length="181" mass="19939">MLSQQQFRDNISLFSNAPAEDICQICRAVLDSLQFQTNLNNILSTLQLSEDTPQQLVADTLQSFVLRLLQSRSTDSADQLVSLGLDKDLAAQLGNIISERIDTLAKDLAARSQGDHLSDLEWRFGLTASSNNGPGSAFVQMRLSFESAEAVSVEMGMKEFYEFASDIKKIQTQMANSIGVE</sequence>
<gene>
    <name evidence="4" type="ORF">M9Y10_025618</name>
</gene>
<evidence type="ECO:0000313" key="5">
    <source>
        <dbReference type="Proteomes" id="UP001470230"/>
    </source>
</evidence>
<dbReference type="InterPro" id="IPR047155">
    <property type="entry name" value="COMMD4/6/7/8"/>
</dbReference>
<dbReference type="EMBL" id="JAPFFF010000037">
    <property type="protein sequence ID" value="KAK8842754.1"/>
    <property type="molecule type" value="Genomic_DNA"/>
</dbReference>
<comment type="caution">
    <text evidence="4">The sequence shown here is derived from an EMBL/GenBank/DDBJ whole genome shotgun (WGS) entry which is preliminary data.</text>
</comment>
<accession>A0ABR2H965</accession>
<comment type="similarity">
    <text evidence="2">Belongs to the COMM domain-containing protein 6 family.</text>
</comment>
<evidence type="ECO:0000313" key="4">
    <source>
        <dbReference type="EMBL" id="KAK8842754.1"/>
    </source>
</evidence>
<keyword evidence="5" id="KW-1185">Reference proteome</keyword>
<name>A0ABR2H965_9EUKA</name>
<dbReference type="Proteomes" id="UP001470230">
    <property type="component" value="Unassembled WGS sequence"/>
</dbReference>